<dbReference type="Proteomes" id="UP000076004">
    <property type="component" value="Chromosome 10"/>
</dbReference>
<dbReference type="GO" id="GO:0070475">
    <property type="term" value="P:rRNA base methylation"/>
    <property type="evidence" value="ECO:0007669"/>
    <property type="project" value="TreeGrafter"/>
</dbReference>
<dbReference type="VEuPathDB" id="PlasmoDB:PGSY75_1020400"/>
<keyword evidence="1 5" id="KW-0489">Methyltransferase</keyword>
<sequence length="570" mass="67260">MSFIYRKAASMLSKCCQGRGIKEILYEKDDPSKKKIHYLIYKTLEDLNILNDIYNLYLKKICKNKYLGLILLSVLVHRKKIDGGGIIKKEIKKKEKDILKYYEEYKGCFNHDEKLNDEMIKKYFIIYDEKYEDDNIHIDNTKCFENIQNKIDLQRESTLFNNDINKNRFENIINRLIKENIHIEIDDDVEYLYKINNKDVYKLINNIIYKENKIRIIDKTSCLVVQAANIKKGMIIVDVCSSPGSKAIFSLSLLKKKGYLICIEKDKKRCYTLLNELLKNKEYVGLYMNENFDDNQKITLNKTNFFHNEKENKKQNKDKNKSEYKNINIQKNVYYIQHINKELFIKIYNCDFFNLTSQDFSTFQNIDAVFIDPSCSSSGMPDFIYKSNMMNMYLHDNEDNLKKNKNKNKYNSNGNNNSNNNSNNNNNKYKLSTSYNNDNITSNNNTLDENKTYSINDDILKGNIPRVPTCFINKVKKLSEFQKNILSHAINIFKTAKVFIYSTCSFFEEENEQVIQYVLERYPNIKLLNAGKEKFLFRNGNYVFSNKCVRTFPLIHSCRGIFISKMSLGL</sequence>
<feature type="compositionally biased region" description="Low complexity" evidence="6">
    <location>
        <begin position="409"/>
        <end position="435"/>
    </location>
</feature>
<evidence type="ECO:0000256" key="3">
    <source>
        <dbReference type="ARBA" id="ARBA00022691"/>
    </source>
</evidence>
<dbReference type="GO" id="GO:0003723">
    <property type="term" value="F:RNA binding"/>
    <property type="evidence" value="ECO:0007669"/>
    <property type="project" value="UniProtKB-UniRule"/>
</dbReference>
<comment type="caution">
    <text evidence="5">Lacks conserved residue(s) required for the propagation of feature annotation.</text>
</comment>
<keyword evidence="4 5" id="KW-0694">RNA-binding</keyword>
<dbReference type="KEGG" id="pgab:PGSY75_1020400"/>
<dbReference type="PANTHER" id="PTHR22807:SF4">
    <property type="entry name" value="28S RRNA (CYTOSINE-C(5))-METHYLTRANSFERASE"/>
    <property type="match status" value="1"/>
</dbReference>
<dbReference type="InterPro" id="IPR023267">
    <property type="entry name" value="RCMT"/>
</dbReference>
<feature type="active site" description="Nucleophile" evidence="5">
    <location>
        <position position="504"/>
    </location>
</feature>
<dbReference type="InterPro" id="IPR049560">
    <property type="entry name" value="MeTrfase_RsmB-F_NOP2_cat"/>
</dbReference>
<dbReference type="VEuPathDB" id="PlasmoDB:PGABG01_1018300"/>
<dbReference type="GO" id="GO:0008173">
    <property type="term" value="F:RNA methyltransferase activity"/>
    <property type="evidence" value="ECO:0007669"/>
    <property type="project" value="InterPro"/>
</dbReference>
<organism evidence="8 9">
    <name type="scientific">Plasmodium gaboni</name>
    <dbReference type="NCBI Taxonomy" id="647221"/>
    <lineage>
        <taxon>Eukaryota</taxon>
        <taxon>Sar</taxon>
        <taxon>Alveolata</taxon>
        <taxon>Apicomplexa</taxon>
        <taxon>Aconoidasida</taxon>
        <taxon>Haemosporida</taxon>
        <taxon>Plasmodiidae</taxon>
        <taxon>Plasmodium</taxon>
        <taxon>Plasmodium (Laverania)</taxon>
    </lineage>
</organism>
<gene>
    <name evidence="8" type="ORF">PGSY75_1020400</name>
</gene>
<dbReference type="GeneID" id="29776571"/>
<evidence type="ECO:0000256" key="1">
    <source>
        <dbReference type="ARBA" id="ARBA00022603"/>
    </source>
</evidence>
<dbReference type="InterPro" id="IPR001678">
    <property type="entry name" value="MeTrfase_RsmB-F_NOP2_dom"/>
</dbReference>
<dbReference type="Gene3D" id="3.40.50.150">
    <property type="entry name" value="Vaccinia Virus protein VP39"/>
    <property type="match status" value="1"/>
</dbReference>
<feature type="domain" description="SAM-dependent MTase RsmB/NOP-type" evidence="7">
    <location>
        <begin position="147"/>
        <end position="569"/>
    </location>
</feature>
<dbReference type="GO" id="GO:0005730">
    <property type="term" value="C:nucleolus"/>
    <property type="evidence" value="ECO:0007669"/>
    <property type="project" value="TreeGrafter"/>
</dbReference>
<accession>A0A151LKW1</accession>
<dbReference type="SUPFAM" id="SSF53335">
    <property type="entry name" value="S-adenosyl-L-methionine-dependent methyltransferases"/>
    <property type="match status" value="1"/>
</dbReference>
<evidence type="ECO:0000259" key="7">
    <source>
        <dbReference type="PROSITE" id="PS51686"/>
    </source>
</evidence>
<feature type="region of interest" description="Disordered" evidence="6">
    <location>
        <begin position="400"/>
        <end position="435"/>
    </location>
</feature>
<dbReference type="PANTHER" id="PTHR22807">
    <property type="entry name" value="NOP2 YEAST -RELATED NOL1/NOP2/FMU SUN DOMAIN-CONTAINING"/>
    <property type="match status" value="1"/>
</dbReference>
<dbReference type="EMBL" id="LVLB01000011">
    <property type="protein sequence ID" value="KYN99584.1"/>
    <property type="molecule type" value="Genomic_DNA"/>
</dbReference>
<dbReference type="PROSITE" id="PS51686">
    <property type="entry name" value="SAM_MT_RSMB_NOP"/>
    <property type="match status" value="1"/>
</dbReference>
<evidence type="ECO:0000256" key="2">
    <source>
        <dbReference type="ARBA" id="ARBA00022679"/>
    </source>
</evidence>
<keyword evidence="3 5" id="KW-0949">S-adenosyl-L-methionine</keyword>
<evidence type="ECO:0000313" key="9">
    <source>
        <dbReference type="Proteomes" id="UP000076004"/>
    </source>
</evidence>
<feature type="binding site" evidence="5">
    <location>
        <position position="264"/>
    </location>
    <ligand>
        <name>S-adenosyl-L-methionine</name>
        <dbReference type="ChEBI" id="CHEBI:59789"/>
    </ligand>
</feature>
<keyword evidence="2 5" id="KW-0808">Transferase</keyword>
<dbReference type="Pfam" id="PF01189">
    <property type="entry name" value="Methyltr_RsmB-F"/>
    <property type="match status" value="1"/>
</dbReference>
<evidence type="ECO:0000256" key="6">
    <source>
        <dbReference type="SAM" id="MobiDB-lite"/>
    </source>
</evidence>
<dbReference type="AlphaFoldDB" id="A0A151LKW1"/>
<evidence type="ECO:0000256" key="4">
    <source>
        <dbReference type="ARBA" id="ARBA00022884"/>
    </source>
</evidence>
<protein>
    <submittedName>
        <fullName evidence="8">Putative S-adenosyl-L-methionine-dependent methyltransferase</fullName>
    </submittedName>
</protein>
<evidence type="ECO:0000313" key="8">
    <source>
        <dbReference type="EMBL" id="KYN99584.1"/>
    </source>
</evidence>
<evidence type="ECO:0000256" key="5">
    <source>
        <dbReference type="PROSITE-ProRule" id="PRU01023"/>
    </source>
</evidence>
<dbReference type="PRINTS" id="PR02008">
    <property type="entry name" value="RCMTFAMILY"/>
</dbReference>
<comment type="similarity">
    <text evidence="5">Belongs to the class I-like SAM-binding methyltransferase superfamily. RsmB/NOP family.</text>
</comment>
<proteinExistence type="inferred from homology"/>
<dbReference type="RefSeq" id="XP_018641591.1">
    <property type="nucleotide sequence ID" value="XM_018785974.1"/>
</dbReference>
<name>A0A151LKW1_9APIC</name>
<feature type="binding site" evidence="5">
    <location>
        <position position="372"/>
    </location>
    <ligand>
        <name>S-adenosyl-L-methionine</name>
        <dbReference type="ChEBI" id="CHEBI:59789"/>
    </ligand>
</feature>
<reference evidence="8 9" key="1">
    <citation type="journal article" date="2016" name="Nat. Commun.">
        <title>Genomes of cryptic chimpanzee Plasmodium species reveal key evolutionary events leading to human malaria.</title>
        <authorList>
            <person name="Sundararaman S.A."/>
            <person name="Plenderleith L.J."/>
            <person name="Liu W."/>
            <person name="Loy D.E."/>
            <person name="Learn G.H."/>
            <person name="Li Y."/>
            <person name="Shaw K.S."/>
            <person name="Ayouba A."/>
            <person name="Peeters M."/>
            <person name="Speede S."/>
            <person name="Shaw G.M."/>
            <person name="Bushman F.D."/>
            <person name="Brisson D."/>
            <person name="Rayner J.C."/>
            <person name="Sharp P.M."/>
            <person name="Hahn B.H."/>
        </authorList>
    </citation>
    <scope>NUCLEOTIDE SEQUENCE [LARGE SCALE GENOMIC DNA]</scope>
    <source>
        <strain evidence="8 9">SY75</strain>
    </source>
</reference>
<dbReference type="InterPro" id="IPR029063">
    <property type="entry name" value="SAM-dependent_MTases_sf"/>
</dbReference>
<comment type="caution">
    <text evidence="8">The sequence shown here is derived from an EMBL/GenBank/DDBJ whole genome shotgun (WGS) entry which is preliminary data.</text>
</comment>